<evidence type="ECO:0000259" key="2">
    <source>
        <dbReference type="Pfam" id="PF13358"/>
    </source>
</evidence>
<reference evidence="3" key="1">
    <citation type="submission" date="2013-08" db="EMBL/GenBank/DDBJ databases">
        <authorList>
            <person name="Mendez C."/>
            <person name="Richter M."/>
            <person name="Ferrer M."/>
            <person name="Sanchez J."/>
        </authorList>
    </citation>
    <scope>NUCLEOTIDE SEQUENCE</scope>
</reference>
<evidence type="ECO:0000256" key="1">
    <source>
        <dbReference type="SAM" id="MobiDB-lite"/>
    </source>
</evidence>
<dbReference type="Pfam" id="PF13565">
    <property type="entry name" value="HTH_32"/>
    <property type="match status" value="1"/>
</dbReference>
<dbReference type="InterPro" id="IPR047655">
    <property type="entry name" value="Transpos_IS630-like"/>
</dbReference>
<organism evidence="3">
    <name type="scientific">mine drainage metagenome</name>
    <dbReference type="NCBI Taxonomy" id="410659"/>
    <lineage>
        <taxon>unclassified sequences</taxon>
        <taxon>metagenomes</taxon>
        <taxon>ecological metagenomes</taxon>
    </lineage>
</organism>
<dbReference type="SUPFAM" id="SSF53098">
    <property type="entry name" value="Ribonuclease H-like"/>
    <property type="match status" value="1"/>
</dbReference>
<name>T1C7S3_9ZZZZ</name>
<dbReference type="Gene3D" id="3.30.420.10">
    <property type="entry name" value="Ribonuclease H-like superfamily/Ribonuclease H"/>
    <property type="match status" value="1"/>
</dbReference>
<dbReference type="AlphaFoldDB" id="T1C7S3"/>
<evidence type="ECO:0000313" key="3">
    <source>
        <dbReference type="EMBL" id="EQD78117.1"/>
    </source>
</evidence>
<comment type="caution">
    <text evidence="3">The sequence shown here is derived from an EMBL/GenBank/DDBJ whole genome shotgun (WGS) entry which is preliminary data.</text>
</comment>
<feature type="region of interest" description="Disordered" evidence="1">
    <location>
        <begin position="336"/>
        <end position="370"/>
    </location>
</feature>
<dbReference type="InterPro" id="IPR012337">
    <property type="entry name" value="RNaseH-like_sf"/>
</dbReference>
<sequence>MVVRVREITNAEGNKLRNIVRHGREPVEVKRAQVILASAQGFTPPKIGVIALMSEDYVRDLIHAFNECGMEMLKPKWRPGGSPKFTEDQRQGLVSLATSHPKDLNLPYAEWSLSRLREEAMKRKIVPTISTEWLRVILHEAELSHQSIRTWKETDDPEVEKKKRRIERLTRKKHNPPTVLSMDETGPIPLIPQGGEGWFEEQRPGRIPAEYSKTYGRAYYFLCLNVYHQRLSGRTYLKRNSKNWLALAKAERSKYPADQKVYLISDNLSTHKTKEVVQWARESHTTLVFSATHSSWMNPVETHGGDLQRLALPGTHFTSVKDLGRALDRAVTYRNRERKKRGKRFRDTVRKDRRRRAKTPLWKRVSRTRD</sequence>
<dbReference type="SUPFAM" id="SSF46689">
    <property type="entry name" value="Homeodomain-like"/>
    <property type="match status" value="1"/>
</dbReference>
<dbReference type="InterPro" id="IPR009057">
    <property type="entry name" value="Homeodomain-like_sf"/>
</dbReference>
<dbReference type="InterPro" id="IPR036397">
    <property type="entry name" value="RNaseH_sf"/>
</dbReference>
<gene>
    <name evidence="3" type="ORF">B1B_00894</name>
</gene>
<feature type="domain" description="Tc1-like transposase DDE" evidence="2">
    <location>
        <begin position="179"/>
        <end position="323"/>
    </location>
</feature>
<protein>
    <submittedName>
        <fullName evidence="3">Integrase, catalytic core domain protein</fullName>
    </submittedName>
</protein>
<dbReference type="GO" id="GO:0003676">
    <property type="term" value="F:nucleic acid binding"/>
    <property type="evidence" value="ECO:0007669"/>
    <property type="project" value="InterPro"/>
</dbReference>
<accession>T1C7S3</accession>
<proteinExistence type="predicted"/>
<dbReference type="NCBIfam" id="NF033545">
    <property type="entry name" value="transpos_IS630"/>
    <property type="match status" value="1"/>
</dbReference>
<dbReference type="EMBL" id="AUZY01000654">
    <property type="protein sequence ID" value="EQD78117.1"/>
    <property type="molecule type" value="Genomic_DNA"/>
</dbReference>
<reference evidence="3" key="2">
    <citation type="journal article" date="2014" name="ISME J.">
        <title>Microbial stratification in low pH oxic and suboxic macroscopic growths along an acid mine drainage.</title>
        <authorList>
            <person name="Mendez-Garcia C."/>
            <person name="Mesa V."/>
            <person name="Sprenger R.R."/>
            <person name="Richter M."/>
            <person name="Diez M.S."/>
            <person name="Solano J."/>
            <person name="Bargiela R."/>
            <person name="Golyshina O.V."/>
            <person name="Manteca A."/>
            <person name="Ramos J.L."/>
            <person name="Gallego J.R."/>
            <person name="Llorente I."/>
            <person name="Martins Dos Santos V.A."/>
            <person name="Jensen O.N."/>
            <person name="Pelaez A.I."/>
            <person name="Sanchez J."/>
            <person name="Ferrer M."/>
        </authorList>
    </citation>
    <scope>NUCLEOTIDE SEQUENCE</scope>
</reference>
<dbReference type="InterPro" id="IPR038717">
    <property type="entry name" value="Tc1-like_DDE_dom"/>
</dbReference>
<dbReference type="Pfam" id="PF13358">
    <property type="entry name" value="DDE_3"/>
    <property type="match status" value="1"/>
</dbReference>